<dbReference type="Proteomes" id="UP001065705">
    <property type="component" value="Chromosome"/>
</dbReference>
<feature type="transmembrane region" description="Helical" evidence="1">
    <location>
        <begin position="48"/>
        <end position="67"/>
    </location>
</feature>
<organism evidence="2 3">
    <name type="scientific">Staphylococcus agnetis</name>
    <dbReference type="NCBI Taxonomy" id="985762"/>
    <lineage>
        <taxon>Bacteria</taxon>
        <taxon>Bacillati</taxon>
        <taxon>Bacillota</taxon>
        <taxon>Bacilli</taxon>
        <taxon>Bacillales</taxon>
        <taxon>Staphylococcaceae</taxon>
        <taxon>Staphylococcus</taxon>
    </lineage>
</organism>
<feature type="transmembrane region" description="Helical" evidence="1">
    <location>
        <begin position="79"/>
        <end position="105"/>
    </location>
</feature>
<dbReference type="AlphaFoldDB" id="A0ABD7TTM0"/>
<evidence type="ECO:0000256" key="1">
    <source>
        <dbReference type="SAM" id="Phobius"/>
    </source>
</evidence>
<name>A0ABD7TTM0_9STAP</name>
<sequence>MNEKNAINSLGGNTSLVISILGFVIIGFTSITLFNGLKFENVPNYLKYSSYISIIFFTVGLIQSVRFNIKRSQLFMKYYAQFLTTINILVLINIIIAFDNVYYFAAIQNGIDLYPFWRFNIVTTLISFALYVLSGILYLSECKILLNFITPKTRTYIGLICMILSYFIYVVIIYLFIKIPNIADNAFLILISIFIIIGFQIAILALIWEYRRFIIAEDL</sequence>
<proteinExistence type="predicted"/>
<feature type="transmembrane region" description="Helical" evidence="1">
    <location>
        <begin position="155"/>
        <end position="177"/>
    </location>
</feature>
<dbReference type="RefSeq" id="WP_262626363.1">
    <property type="nucleotide sequence ID" value="NZ_CP094809.1"/>
</dbReference>
<keyword evidence="1" id="KW-1133">Transmembrane helix</keyword>
<feature type="transmembrane region" description="Helical" evidence="1">
    <location>
        <begin position="189"/>
        <end position="208"/>
    </location>
</feature>
<dbReference type="Pfam" id="PF16882">
    <property type="entry name" value="DUF5079"/>
    <property type="match status" value="1"/>
</dbReference>
<feature type="transmembrane region" description="Helical" evidence="1">
    <location>
        <begin position="117"/>
        <end position="139"/>
    </location>
</feature>
<protein>
    <submittedName>
        <fullName evidence="2">DUF5079 family protein</fullName>
    </submittedName>
</protein>
<evidence type="ECO:0000313" key="3">
    <source>
        <dbReference type="Proteomes" id="UP001065705"/>
    </source>
</evidence>
<gene>
    <name evidence="2" type="ORF">MUA95_11485</name>
</gene>
<reference evidence="2" key="1">
    <citation type="submission" date="2022-03" db="EMBL/GenBank/DDBJ databases">
        <title>Comparative Genomics of East African Camel-Associated Staphylococcaceae spp.: Diversity and Inheritance of Traits Involved in Host-Pathogen Interactions.</title>
        <authorList>
            <person name="Akarsu H."/>
            <person name="Liljander A."/>
            <person name="Younan M."/>
            <person name="Brodard I."/>
            <person name="Glucks I."/>
            <person name="Labroussaa F."/>
            <person name="Overesch G."/>
            <person name="Kuhnert P."/>
            <person name="Perreten V."/>
            <person name="Drexler J.F."/>
            <person name="Corman V.M."/>
            <person name="Falquet L."/>
            <person name="Jores J."/>
        </authorList>
    </citation>
    <scope>NUCLEOTIDE SEQUENCE</scope>
    <source>
        <strain evidence="2">IVB6197</strain>
    </source>
</reference>
<evidence type="ECO:0000313" key="2">
    <source>
        <dbReference type="EMBL" id="UXU57143.1"/>
    </source>
</evidence>
<dbReference type="InterPro" id="IPR031690">
    <property type="entry name" value="DUF5079"/>
</dbReference>
<keyword evidence="1" id="KW-0472">Membrane</keyword>
<feature type="transmembrane region" description="Helical" evidence="1">
    <location>
        <begin position="12"/>
        <end position="36"/>
    </location>
</feature>
<keyword evidence="1" id="KW-0812">Transmembrane</keyword>
<dbReference type="EMBL" id="CP094809">
    <property type="protein sequence ID" value="UXU57143.1"/>
    <property type="molecule type" value="Genomic_DNA"/>
</dbReference>
<accession>A0ABD7TTM0</accession>